<keyword evidence="8" id="KW-1185">Reference proteome</keyword>
<comment type="caution">
    <text evidence="7">The sequence shown here is derived from an EMBL/GenBank/DDBJ whole genome shotgun (WGS) entry which is preliminary data.</text>
</comment>
<evidence type="ECO:0000256" key="3">
    <source>
        <dbReference type="ARBA" id="ARBA00022692"/>
    </source>
</evidence>
<proteinExistence type="predicted"/>
<evidence type="ECO:0000256" key="6">
    <source>
        <dbReference type="SAM" id="Phobius"/>
    </source>
</evidence>
<dbReference type="PANTHER" id="PTHR30482:SF17">
    <property type="entry name" value="ABC TRANSPORTER ATP-BINDING PROTEIN"/>
    <property type="match status" value="1"/>
</dbReference>
<dbReference type="InterPro" id="IPR043428">
    <property type="entry name" value="LivM-like"/>
</dbReference>
<dbReference type="EMBL" id="AMXF01000330">
    <property type="protein sequence ID" value="ENO93455.1"/>
    <property type="molecule type" value="Genomic_DNA"/>
</dbReference>
<keyword evidence="3 6" id="KW-0812">Transmembrane</keyword>
<dbReference type="OrthoDB" id="3460090at2"/>
<evidence type="ECO:0000256" key="1">
    <source>
        <dbReference type="ARBA" id="ARBA00004651"/>
    </source>
</evidence>
<dbReference type="Proteomes" id="UP000013047">
    <property type="component" value="Unassembled WGS sequence"/>
</dbReference>
<comment type="subcellular location">
    <subcellularLocation>
        <location evidence="1">Cell membrane</location>
        <topology evidence="1">Multi-pass membrane protein</topology>
    </subcellularLocation>
</comment>
<evidence type="ECO:0000256" key="4">
    <source>
        <dbReference type="ARBA" id="ARBA00022989"/>
    </source>
</evidence>
<feature type="transmembrane region" description="Helical" evidence="6">
    <location>
        <begin position="93"/>
        <end position="113"/>
    </location>
</feature>
<dbReference type="RefSeq" id="WP_004383618.1">
    <property type="nucleotide sequence ID" value="NZ_AMXF01000330.1"/>
</dbReference>
<evidence type="ECO:0000256" key="5">
    <source>
        <dbReference type="ARBA" id="ARBA00023136"/>
    </source>
</evidence>
<evidence type="ECO:0000313" key="8">
    <source>
        <dbReference type="Proteomes" id="UP000013047"/>
    </source>
</evidence>
<evidence type="ECO:0000256" key="2">
    <source>
        <dbReference type="ARBA" id="ARBA00022475"/>
    </source>
</evidence>
<dbReference type="CDD" id="cd06581">
    <property type="entry name" value="TM_PBP1_LivM_like"/>
    <property type="match status" value="1"/>
</dbReference>
<dbReference type="InterPro" id="IPR001851">
    <property type="entry name" value="ABC_transp_permease"/>
</dbReference>
<feature type="transmembrane region" description="Helical" evidence="6">
    <location>
        <begin position="168"/>
        <end position="188"/>
    </location>
</feature>
<sequence>MAFDRPAHFPGLARRLPWLVLAVLAAFPLLAPAFGLEYYVGFVRRVLIVAIAATSLNFILGYGGMAALGHAGFIGVGAYTVVALVEAGFSSAWLAWGSAALVAGLAAAAIGAVSLRTRGVYFIMITLAFAQMLYYLAVSLRTYGGDDGYGLYTPLELGAWLDGAHAQVFYWVVLAIAAAVFALFSRVAHSRYGHALRGIRDNETRMVALGYPVYGLKLAGFVAAGAVAGLAGGLLASHNAFVSPSIMHWTQSALLLVMVMLGGAGRRWGAPLGVALWLTLEEVLKLYTDYWHWPLGLLLLLVVFHAPQGVAALLERRGGRESVR</sequence>
<keyword evidence="5 6" id="KW-0472">Membrane</keyword>
<protein>
    <submittedName>
        <fullName evidence="7">Branched-chain amino acid ABC transporter permease</fullName>
    </submittedName>
</protein>
<keyword evidence="2" id="KW-1003">Cell membrane</keyword>
<feature type="transmembrane region" description="Helical" evidence="6">
    <location>
        <begin position="16"/>
        <end position="36"/>
    </location>
</feature>
<reference evidence="7 8" key="1">
    <citation type="submission" date="2012-09" db="EMBL/GenBank/DDBJ databases">
        <title>Draft Genome Sequences of 6 Strains from Genus Thauera.</title>
        <authorList>
            <person name="Liu B."/>
            <person name="Shapleigh J.P."/>
            <person name="Frostegard A.H."/>
        </authorList>
    </citation>
    <scope>NUCLEOTIDE SEQUENCE [LARGE SCALE GENOMIC DNA]</scope>
    <source>
        <strain evidence="7 8">B4P</strain>
    </source>
</reference>
<evidence type="ECO:0000313" key="7">
    <source>
        <dbReference type="EMBL" id="ENO93455.1"/>
    </source>
</evidence>
<dbReference type="Pfam" id="PF02653">
    <property type="entry name" value="BPD_transp_2"/>
    <property type="match status" value="1"/>
</dbReference>
<dbReference type="GO" id="GO:0015658">
    <property type="term" value="F:branched-chain amino acid transmembrane transporter activity"/>
    <property type="evidence" value="ECO:0007669"/>
    <property type="project" value="InterPro"/>
</dbReference>
<keyword evidence="4 6" id="KW-1133">Transmembrane helix</keyword>
<dbReference type="PANTHER" id="PTHR30482">
    <property type="entry name" value="HIGH-AFFINITY BRANCHED-CHAIN AMINO ACID TRANSPORT SYSTEM PERMEASE"/>
    <property type="match status" value="1"/>
</dbReference>
<accession>N6YPS3</accession>
<feature type="transmembrane region" description="Helical" evidence="6">
    <location>
        <begin position="293"/>
        <end position="314"/>
    </location>
</feature>
<name>N6YPS3_9RHOO</name>
<feature type="transmembrane region" description="Helical" evidence="6">
    <location>
        <begin position="209"/>
        <end position="235"/>
    </location>
</feature>
<organism evidence="7 8">
    <name type="scientific">Thauera phenylacetica B4P</name>
    <dbReference type="NCBI Taxonomy" id="1234382"/>
    <lineage>
        <taxon>Bacteria</taxon>
        <taxon>Pseudomonadati</taxon>
        <taxon>Pseudomonadota</taxon>
        <taxon>Betaproteobacteria</taxon>
        <taxon>Rhodocyclales</taxon>
        <taxon>Zoogloeaceae</taxon>
        <taxon>Thauera</taxon>
    </lineage>
</organism>
<feature type="transmembrane region" description="Helical" evidence="6">
    <location>
        <begin position="120"/>
        <end position="137"/>
    </location>
</feature>
<dbReference type="AlphaFoldDB" id="N6YPS3"/>
<dbReference type="GO" id="GO:0005886">
    <property type="term" value="C:plasma membrane"/>
    <property type="evidence" value="ECO:0007669"/>
    <property type="project" value="UniProtKB-SubCell"/>
</dbReference>
<gene>
    <name evidence="7" type="ORF">C667_21781</name>
</gene>